<keyword evidence="2" id="KW-1185">Reference proteome</keyword>
<dbReference type="EMBL" id="JAMBOP010000012">
    <property type="protein sequence ID" value="MCM3736494.1"/>
    <property type="molecule type" value="Genomic_DNA"/>
</dbReference>
<proteinExistence type="predicted"/>
<organism evidence="1 2">
    <name type="scientific">Bacillus cytotoxicus</name>
    <dbReference type="NCBI Taxonomy" id="580165"/>
    <lineage>
        <taxon>Bacteria</taxon>
        <taxon>Bacillati</taxon>
        <taxon>Bacillota</taxon>
        <taxon>Bacilli</taxon>
        <taxon>Bacillales</taxon>
        <taxon>Bacillaceae</taxon>
        <taxon>Bacillus</taxon>
        <taxon>Bacillus cereus group</taxon>
    </lineage>
</organism>
<evidence type="ECO:0000313" key="2">
    <source>
        <dbReference type="Proteomes" id="UP001202289"/>
    </source>
</evidence>
<evidence type="ECO:0000313" key="1">
    <source>
        <dbReference type="EMBL" id="MCM3736494.1"/>
    </source>
</evidence>
<reference evidence="1" key="1">
    <citation type="submission" date="2022-05" db="EMBL/GenBank/DDBJ databases">
        <title>Comparative Genomics of Spacecraft Associated Microbes.</title>
        <authorList>
            <person name="Tran M.T."/>
            <person name="Wright A."/>
            <person name="Seuylemezian A."/>
            <person name="Eisen J."/>
            <person name="Coil D."/>
        </authorList>
    </citation>
    <scope>NUCLEOTIDE SEQUENCE</scope>
    <source>
        <strain evidence="1">FAIRING 10M-2.2</strain>
    </source>
</reference>
<protein>
    <submittedName>
        <fullName evidence="1">Uncharacterized protein</fullName>
    </submittedName>
</protein>
<comment type="caution">
    <text evidence="1">The sequence shown here is derived from an EMBL/GenBank/DDBJ whole genome shotgun (WGS) entry which is preliminary data.</text>
</comment>
<name>A0ACC6A8C0_9BACI</name>
<accession>A0ACC6A8C0</accession>
<dbReference type="Proteomes" id="UP001202289">
    <property type="component" value="Unassembled WGS sequence"/>
</dbReference>
<gene>
    <name evidence="1" type="ORF">M3215_11825</name>
</gene>
<sequence length="94" mass="10402">MILVSLFFIKNDTKSGVQNDTKSGVQNDTKSGAQNDTKSGAQNDTKSGAQNDTKNGAQKYTSLLTFSKQLVYNNISCHNISYEYYTVNIYTLFA</sequence>